<protein>
    <submittedName>
        <fullName evidence="2">Uncharacterized protein</fullName>
    </submittedName>
</protein>
<proteinExistence type="predicted"/>
<dbReference type="Proteomes" id="UP001163046">
    <property type="component" value="Unassembled WGS sequence"/>
</dbReference>
<dbReference type="InterPro" id="IPR027417">
    <property type="entry name" value="P-loop_NTPase"/>
</dbReference>
<name>A0A9W9YAQ0_9CNID</name>
<dbReference type="CDD" id="cd00882">
    <property type="entry name" value="Ras_like_GTPase"/>
    <property type="match status" value="1"/>
</dbReference>
<dbReference type="PANTHER" id="PTHR14241">
    <property type="entry name" value="INTERFERON-INDUCED PROTEIN 44"/>
    <property type="match status" value="1"/>
</dbReference>
<evidence type="ECO:0000313" key="3">
    <source>
        <dbReference type="Proteomes" id="UP001163046"/>
    </source>
</evidence>
<reference evidence="2" key="1">
    <citation type="submission" date="2023-01" db="EMBL/GenBank/DDBJ databases">
        <title>Genome assembly of the deep-sea coral Lophelia pertusa.</title>
        <authorList>
            <person name="Herrera S."/>
            <person name="Cordes E."/>
        </authorList>
    </citation>
    <scope>NUCLEOTIDE SEQUENCE</scope>
    <source>
        <strain evidence="2">USNM1676648</strain>
        <tissue evidence="2">Polyp</tissue>
    </source>
</reference>
<dbReference type="SUPFAM" id="SSF52540">
    <property type="entry name" value="P-loop containing nucleoside triphosphate hydrolases"/>
    <property type="match status" value="1"/>
</dbReference>
<comment type="caution">
    <text evidence="2">The sequence shown here is derived from an EMBL/GenBank/DDBJ whole genome shotgun (WGS) entry which is preliminary data.</text>
</comment>
<dbReference type="Gene3D" id="3.40.50.300">
    <property type="entry name" value="P-loop containing nucleotide triphosphate hydrolases"/>
    <property type="match status" value="1"/>
</dbReference>
<dbReference type="AlphaFoldDB" id="A0A9W9YAQ0"/>
<dbReference type="OrthoDB" id="25620at2759"/>
<dbReference type="PANTHER" id="PTHR14241:SF32">
    <property type="entry name" value="VWFA DOMAIN-CONTAINING PROTEIN-RELATED"/>
    <property type="match status" value="1"/>
</dbReference>
<sequence>MTKYETVNRTDSKAHEQGQRRVQEENGMKELPAESGPPEALSDAQEREQKEGLLQRRHELKNYHFQKRPRIKKEAFKDLEVDDIDLVRIAVIGPTGSGKTSLIGTLQRALKEPQTAMVEWDSVVDREGTIVLEEHYVQKKIRLIDTRGFLVGYDQLEDELLKIVSGRIRPGDEIVRNYDKEGNQEPTTAARMPASALSNYAHAVIFVVKGDDPCLMDGTYRDKLQKIRETFCHEGYPPVTVITFLDKLHKEDKDAAFKWCPRQRDIPARQPSSLQITIHMSTTRRPSKWIEPLLTSWILLCAPRKDL</sequence>
<feature type="compositionally biased region" description="Basic and acidic residues" evidence="1">
    <location>
        <begin position="1"/>
        <end position="32"/>
    </location>
</feature>
<gene>
    <name evidence="2" type="ORF">OS493_028756</name>
</gene>
<evidence type="ECO:0000313" key="2">
    <source>
        <dbReference type="EMBL" id="KAJ7326033.1"/>
    </source>
</evidence>
<dbReference type="EMBL" id="MU827805">
    <property type="protein sequence ID" value="KAJ7326033.1"/>
    <property type="molecule type" value="Genomic_DNA"/>
</dbReference>
<keyword evidence="3" id="KW-1185">Reference proteome</keyword>
<evidence type="ECO:0000256" key="1">
    <source>
        <dbReference type="SAM" id="MobiDB-lite"/>
    </source>
</evidence>
<accession>A0A9W9YAQ0</accession>
<organism evidence="2 3">
    <name type="scientific">Desmophyllum pertusum</name>
    <dbReference type="NCBI Taxonomy" id="174260"/>
    <lineage>
        <taxon>Eukaryota</taxon>
        <taxon>Metazoa</taxon>
        <taxon>Cnidaria</taxon>
        <taxon>Anthozoa</taxon>
        <taxon>Hexacorallia</taxon>
        <taxon>Scleractinia</taxon>
        <taxon>Caryophylliina</taxon>
        <taxon>Caryophylliidae</taxon>
        <taxon>Desmophyllum</taxon>
    </lineage>
</organism>
<feature type="region of interest" description="Disordered" evidence="1">
    <location>
        <begin position="1"/>
        <end position="51"/>
    </location>
</feature>